<evidence type="ECO:0000313" key="3">
    <source>
        <dbReference type="Proteomes" id="UP000253872"/>
    </source>
</evidence>
<keyword evidence="1" id="KW-0175">Coiled coil</keyword>
<reference evidence="2 3" key="1">
    <citation type="submission" date="2018-05" db="EMBL/GenBank/DDBJ databases">
        <title>Draft Genome Sequences for a Diverse set of 7 Haemophilus Species.</title>
        <authorList>
            <person name="Nichols M."/>
            <person name="Topaz N."/>
            <person name="Wang X."/>
            <person name="Wang X."/>
            <person name="Boxrud D."/>
        </authorList>
    </citation>
    <scope>NUCLEOTIDE SEQUENCE [LARGE SCALE GENOMIC DNA]</scope>
    <source>
        <strain evidence="2 3">C2002001239</strain>
    </source>
</reference>
<dbReference type="AlphaFoldDB" id="A0A369YHB3"/>
<feature type="coiled-coil region" evidence="1">
    <location>
        <begin position="14"/>
        <end position="48"/>
    </location>
</feature>
<dbReference type="EMBL" id="QEPN01000004">
    <property type="protein sequence ID" value="RDE71932.1"/>
    <property type="molecule type" value="Genomic_DNA"/>
</dbReference>
<proteinExistence type="predicted"/>
<gene>
    <name evidence="2" type="ORF">DPV93_06280</name>
</gene>
<organism evidence="2 3">
    <name type="scientific">Haemophilus sputorum</name>
    <dbReference type="NCBI Taxonomy" id="1078480"/>
    <lineage>
        <taxon>Bacteria</taxon>
        <taxon>Pseudomonadati</taxon>
        <taxon>Pseudomonadota</taxon>
        <taxon>Gammaproteobacteria</taxon>
        <taxon>Pasteurellales</taxon>
        <taxon>Pasteurellaceae</taxon>
        <taxon>Haemophilus</taxon>
    </lineage>
</organism>
<protein>
    <submittedName>
        <fullName evidence="2">Uncharacterized protein</fullName>
    </submittedName>
</protein>
<name>A0A369YHB3_9PAST</name>
<sequence>MAETHLISQLTKLIEAQYKEKAILEHKVSELEQQKMNVDEKILSFEKTLTLIDPDFDLRKIKTQFNISQLIKRRLFQQDLKWLISKALRQDNRWKNLYWITSDVMELDDRTKCSASVTREHELAVIRVLRDLYKKGIVERQEVKLHKRTIKRGFFRRSEWRLKPLVQE</sequence>
<dbReference type="RefSeq" id="WP_111403035.1">
    <property type="nucleotide sequence ID" value="NZ_QEPN01000004.1"/>
</dbReference>
<accession>A0A369YHB3</accession>
<evidence type="ECO:0000256" key="1">
    <source>
        <dbReference type="SAM" id="Coils"/>
    </source>
</evidence>
<dbReference type="Proteomes" id="UP000253872">
    <property type="component" value="Unassembled WGS sequence"/>
</dbReference>
<evidence type="ECO:0000313" key="2">
    <source>
        <dbReference type="EMBL" id="RDE71932.1"/>
    </source>
</evidence>
<comment type="caution">
    <text evidence="2">The sequence shown here is derived from an EMBL/GenBank/DDBJ whole genome shotgun (WGS) entry which is preliminary data.</text>
</comment>